<accession>A0ACC4ALJ1</accession>
<evidence type="ECO:0000313" key="2">
    <source>
        <dbReference type="Proteomes" id="UP000309997"/>
    </source>
</evidence>
<sequence>MSKSSSSQVITCKAAVCCGVGEPLKVEEIQVEPPKFSEIRVKVLCASLCHTDALYGKGFLIPLFPRVLGHEGVGVVESIGEGVRDLKEGDLVIPAYLGECQECENCMSGKTNLCLKYPLILNGLMPDGTSRMSINGQKLYHLFTCSTWSEYMVIDTNYVVKIDPSIDLSHASFLSCGFSTGFGSAWREANVEKGSSVAVLGLGAVGLGAIEGARMQGATKIIGVDKNEKKREKGQAFGMTDFINADEYFNRPISELIKDMTGGLGVDYCFECTGVGPLINEALLATKPGKGETFIVGAGTHQTVSIDFLPLICGGTLKGSIFGGLQIKSHLPILLDKCKNKEFNLDELLTHQVMLEDINKAFQLLQQEDCLKVLINILGEIFKILARFYTNAEPAQAASRVNNSSTMSMSSSSQVITCKAAVCWGVGEPLKVEEIQVEPPKFSEIRVKVLCASLCHTDTLYAKGSLIPLFPRVLGHEGVGVVESIGEGVRDLKEGDLVIPAYLGECQECENCTSGKTNLCLKYPLILNGLMPDGTSRISINGQKLYHLITCSTWSEYMVIDTNYVVKIDPSIDLPHASFLSCGFSTGFGSAWREANVEMGSSVAVIGLGAVGLGAIEGARMQGATKIIGVDKNEKKREKGQAFGMTDFINADEYFNRPISELIKDMTGGLGVDYCFECTGVGPLTNEALLATKPGKGETFVVGAGTDLTVSINSLSLLCGGTLKDSLFGGLKIKSHLPILLDKCKNKEFNLDELLTHQVMLEDINKAFQLLEQLDCVKVLIKM</sequence>
<dbReference type="Proteomes" id="UP000309997">
    <property type="component" value="Unassembled WGS sequence"/>
</dbReference>
<gene>
    <name evidence="1" type="ORF">D5086_032502</name>
</gene>
<evidence type="ECO:0000313" key="1">
    <source>
        <dbReference type="EMBL" id="KAL3567087.1"/>
    </source>
</evidence>
<reference evidence="1 2" key="1">
    <citation type="journal article" date="2024" name="Plant Biotechnol. J.">
        <title>Genome and CRISPR/Cas9 system of a widespread forest tree (Populus alba) in the world.</title>
        <authorList>
            <person name="Liu Y.J."/>
            <person name="Jiang P.F."/>
            <person name="Han X.M."/>
            <person name="Li X.Y."/>
            <person name="Wang H.M."/>
            <person name="Wang Y.J."/>
            <person name="Wang X.X."/>
            <person name="Zeng Q.Y."/>
        </authorList>
    </citation>
    <scope>NUCLEOTIDE SEQUENCE [LARGE SCALE GENOMIC DNA]</scope>
    <source>
        <strain evidence="2">cv. PAL-ZL1</strain>
    </source>
</reference>
<protein>
    <submittedName>
        <fullName evidence="1">Uncharacterized protein</fullName>
    </submittedName>
</protein>
<name>A0ACC4ALJ1_POPAL</name>
<dbReference type="EMBL" id="RCHU02000018">
    <property type="protein sequence ID" value="KAL3567087.1"/>
    <property type="molecule type" value="Genomic_DNA"/>
</dbReference>
<organism evidence="1 2">
    <name type="scientific">Populus alba</name>
    <name type="common">White poplar</name>
    <dbReference type="NCBI Taxonomy" id="43335"/>
    <lineage>
        <taxon>Eukaryota</taxon>
        <taxon>Viridiplantae</taxon>
        <taxon>Streptophyta</taxon>
        <taxon>Embryophyta</taxon>
        <taxon>Tracheophyta</taxon>
        <taxon>Spermatophyta</taxon>
        <taxon>Magnoliopsida</taxon>
        <taxon>eudicotyledons</taxon>
        <taxon>Gunneridae</taxon>
        <taxon>Pentapetalae</taxon>
        <taxon>rosids</taxon>
        <taxon>fabids</taxon>
        <taxon>Malpighiales</taxon>
        <taxon>Salicaceae</taxon>
        <taxon>Saliceae</taxon>
        <taxon>Populus</taxon>
    </lineage>
</organism>
<proteinExistence type="predicted"/>
<comment type="caution">
    <text evidence="1">The sequence shown here is derived from an EMBL/GenBank/DDBJ whole genome shotgun (WGS) entry which is preliminary data.</text>
</comment>
<keyword evidence="2" id="KW-1185">Reference proteome</keyword>